<feature type="coiled-coil region" evidence="1">
    <location>
        <begin position="149"/>
        <end position="205"/>
    </location>
</feature>
<keyword evidence="3" id="KW-1185">Reference proteome</keyword>
<evidence type="ECO:0008006" key="4">
    <source>
        <dbReference type="Google" id="ProtNLM"/>
    </source>
</evidence>
<evidence type="ECO:0000256" key="1">
    <source>
        <dbReference type="SAM" id="Coils"/>
    </source>
</evidence>
<evidence type="ECO:0000313" key="3">
    <source>
        <dbReference type="Proteomes" id="UP001596417"/>
    </source>
</evidence>
<name>A0ABD5YP70_9EURY</name>
<comment type="caution">
    <text evidence="2">The sequence shown here is derived from an EMBL/GenBank/DDBJ whole genome shotgun (WGS) entry which is preliminary data.</text>
</comment>
<protein>
    <recommendedName>
        <fullName evidence="4">Poly(3-hydroxyalkanoate) polymerase subunit PhaE</fullName>
    </recommendedName>
</protein>
<dbReference type="Proteomes" id="UP001596417">
    <property type="component" value="Unassembled WGS sequence"/>
</dbReference>
<dbReference type="RefSeq" id="WP_248908589.1">
    <property type="nucleotide sequence ID" value="NZ_CP109979.1"/>
</dbReference>
<accession>A0ABD5YP70</accession>
<reference evidence="2 3" key="1">
    <citation type="journal article" date="2019" name="Int. J. Syst. Evol. Microbiol.">
        <title>The Global Catalogue of Microorganisms (GCM) 10K type strain sequencing project: providing services to taxonomists for standard genome sequencing and annotation.</title>
        <authorList>
            <consortium name="The Broad Institute Genomics Platform"/>
            <consortium name="The Broad Institute Genome Sequencing Center for Infectious Disease"/>
            <person name="Wu L."/>
            <person name="Ma J."/>
        </authorList>
    </citation>
    <scope>NUCLEOTIDE SEQUENCE [LARGE SCALE GENOMIC DNA]</scope>
    <source>
        <strain evidence="2 3">RDMS1</strain>
    </source>
</reference>
<proteinExistence type="predicted"/>
<keyword evidence="1" id="KW-0175">Coiled coil</keyword>
<evidence type="ECO:0000313" key="2">
    <source>
        <dbReference type="EMBL" id="MFC7191046.1"/>
    </source>
</evidence>
<sequence>MSEYTTPISTAFELQRSTIEQGRQMFERSIEMQQNMTHAFVGSMGSQEDAQRQGVELSRKTLHTYLNTVEATVPGLTGPVNEVRAMIDEQYDALLDAHRESFDVAEDEFEKGIDTYDEMMEEYLRVLSSQTELLLDAHEDMEYQTVDTFEQVRLQIEELQSDMDAQSKQFQERFEEQAELFQERFEEQVEQFEALQERAIKLEDA</sequence>
<dbReference type="AlphaFoldDB" id="A0ABD5YP70"/>
<gene>
    <name evidence="2" type="ORF">ACFQL7_15275</name>
</gene>
<dbReference type="GeneID" id="76200727"/>
<organism evidence="2 3">
    <name type="scientific">Halocatena marina</name>
    <dbReference type="NCBI Taxonomy" id="2934937"/>
    <lineage>
        <taxon>Archaea</taxon>
        <taxon>Methanobacteriati</taxon>
        <taxon>Methanobacteriota</taxon>
        <taxon>Stenosarchaea group</taxon>
        <taxon>Halobacteria</taxon>
        <taxon>Halobacteriales</taxon>
        <taxon>Natronomonadaceae</taxon>
        <taxon>Halocatena</taxon>
    </lineage>
</organism>
<dbReference type="EMBL" id="JBHTAX010000001">
    <property type="protein sequence ID" value="MFC7191046.1"/>
    <property type="molecule type" value="Genomic_DNA"/>
</dbReference>